<name>A0A2P7Q0U4_9FIRM</name>
<dbReference type="EMBL" id="JYGE01000003">
    <property type="protein sequence ID" value="PSJ31581.1"/>
    <property type="molecule type" value="Genomic_DNA"/>
</dbReference>
<comment type="similarity">
    <text evidence="4">Belongs to the glucosamine/galactosamine-6-phosphate isomerase family. NagB subfamily.</text>
</comment>
<evidence type="ECO:0000259" key="5">
    <source>
        <dbReference type="Pfam" id="PF01182"/>
    </source>
</evidence>
<dbReference type="PANTHER" id="PTHR11280:SF5">
    <property type="entry name" value="GLUCOSAMINE-6-PHOSPHATE ISOMERASE"/>
    <property type="match status" value="1"/>
</dbReference>
<dbReference type="RefSeq" id="WP_106776314.1">
    <property type="nucleotide sequence ID" value="NZ_JBGGGQ010000001.1"/>
</dbReference>
<comment type="caution">
    <text evidence="4">Lacks conserved residue(s) required for the propagation of feature annotation.</text>
</comment>
<feature type="active site" description="Proton acceptor; for ring-opening step" evidence="4">
    <location>
        <position position="138"/>
    </location>
</feature>
<protein>
    <recommendedName>
        <fullName evidence="4">Glucosamine-6-phosphate deaminase</fullName>
        <ecNumber evidence="4">3.5.99.6</ecNumber>
    </recommendedName>
    <alternativeName>
        <fullName evidence="4">GlcN6P deaminase</fullName>
        <shortName evidence="4">GNPDA</shortName>
    </alternativeName>
    <alternativeName>
        <fullName evidence="4">Glucosamine-6-phosphate isomerase</fullName>
    </alternativeName>
</protein>
<evidence type="ECO:0000313" key="7">
    <source>
        <dbReference type="Proteomes" id="UP000241434"/>
    </source>
</evidence>
<dbReference type="GO" id="GO:0006046">
    <property type="term" value="P:N-acetylglucosamine catabolic process"/>
    <property type="evidence" value="ECO:0007669"/>
    <property type="project" value="UniProtKB-UniRule"/>
</dbReference>
<evidence type="ECO:0000256" key="4">
    <source>
        <dbReference type="HAMAP-Rule" id="MF_01241"/>
    </source>
</evidence>
<sequence>MKIYVCKDYERMGRVAANYLAAQINIKPDSVLGLATGSTPVGMYKELVKKYESRDISFKDIVTFNLDEYVNLPKENINSYYTFMHENLFDKIDINPENINMPDGNAKDFDSYSKEYEKAIALKGGIDLQVLGIGNNAHIGFNEPGEYFSKETTVVDLTRSTIDANSRFFDSIDEVPNQAISMGIGTIFKSEKIILLASGKTKAEAIKNTVNGPIDPHVPASILQLHKNVLLIIDEQAASLLDKNCYETV</sequence>
<dbReference type="FunFam" id="3.40.50.1360:FF:000003">
    <property type="entry name" value="Glucosamine-6-phosphate deaminase"/>
    <property type="match status" value="1"/>
</dbReference>
<dbReference type="InterPro" id="IPR006148">
    <property type="entry name" value="Glc/Gal-6P_isomerase"/>
</dbReference>
<dbReference type="GO" id="GO:0004342">
    <property type="term" value="F:glucosamine-6-phosphate deaminase activity"/>
    <property type="evidence" value="ECO:0007669"/>
    <property type="project" value="UniProtKB-UniRule"/>
</dbReference>
<comment type="catalytic activity">
    <reaction evidence="1 4">
        <text>alpha-D-glucosamine 6-phosphate + H2O = beta-D-fructose 6-phosphate + NH4(+)</text>
        <dbReference type="Rhea" id="RHEA:12172"/>
        <dbReference type="ChEBI" id="CHEBI:15377"/>
        <dbReference type="ChEBI" id="CHEBI:28938"/>
        <dbReference type="ChEBI" id="CHEBI:57634"/>
        <dbReference type="ChEBI" id="CHEBI:75989"/>
        <dbReference type="EC" id="3.5.99.6"/>
    </reaction>
</comment>
<dbReference type="AlphaFoldDB" id="A0A2P7Q0U4"/>
<dbReference type="NCBIfam" id="TIGR00502">
    <property type="entry name" value="nagB"/>
    <property type="match status" value="1"/>
</dbReference>
<dbReference type="Gene3D" id="3.40.50.1360">
    <property type="match status" value="1"/>
</dbReference>
<dbReference type="UniPathway" id="UPA00629">
    <property type="reaction ID" value="UER00684"/>
</dbReference>
<dbReference type="Pfam" id="PF01182">
    <property type="entry name" value="Glucosamine_iso"/>
    <property type="match status" value="1"/>
</dbReference>
<dbReference type="SUPFAM" id="SSF100950">
    <property type="entry name" value="NagB/RpiA/CoA transferase-like"/>
    <property type="match status" value="1"/>
</dbReference>
<dbReference type="InterPro" id="IPR004547">
    <property type="entry name" value="Glucosamine6P_isomerase"/>
</dbReference>
<feature type="domain" description="Glucosamine/galactosamine-6-phosphate isomerase" evidence="5">
    <location>
        <begin position="15"/>
        <end position="227"/>
    </location>
</feature>
<reference evidence="6" key="1">
    <citation type="thesis" date="2015" institute="Rutgers" country="The State University of New Jersey, 14 College Farm Rd., New Brunswick, NJ, USA">
        <title>Ammonia toxicity in bacteria and its implications for treatment of and resource recovery from highly nitrogenous organic wastes.</title>
        <authorList>
            <person name="Luther A.K."/>
        </authorList>
    </citation>
    <scope>NUCLEOTIDE SEQUENCE</scope>
    <source>
        <strain evidence="6">RT-10B</strain>
    </source>
</reference>
<keyword evidence="3 4" id="KW-0119">Carbohydrate metabolism</keyword>
<comment type="pathway">
    <text evidence="4">Amino-sugar metabolism; N-acetylneuraminate degradation; D-fructose 6-phosphate from N-acetylneuraminate: step 5/5.</text>
</comment>
<feature type="active site" description="Proton acceptor; for enolization step" evidence="4">
    <location>
        <position position="67"/>
    </location>
</feature>
<dbReference type="OrthoDB" id="9791139at2"/>
<dbReference type="InterPro" id="IPR037171">
    <property type="entry name" value="NagB/RpiA_transferase-like"/>
</dbReference>
<dbReference type="GO" id="GO:0019262">
    <property type="term" value="P:N-acetylneuraminate catabolic process"/>
    <property type="evidence" value="ECO:0007669"/>
    <property type="project" value="UniProtKB-UniRule"/>
</dbReference>
<dbReference type="EC" id="3.5.99.6" evidence="4"/>
<evidence type="ECO:0000256" key="3">
    <source>
        <dbReference type="ARBA" id="ARBA00023277"/>
    </source>
</evidence>
<dbReference type="GO" id="GO:0005975">
    <property type="term" value="P:carbohydrate metabolic process"/>
    <property type="evidence" value="ECO:0007669"/>
    <property type="project" value="InterPro"/>
</dbReference>
<dbReference type="GO" id="GO:0006043">
    <property type="term" value="P:glucosamine catabolic process"/>
    <property type="evidence" value="ECO:0007669"/>
    <property type="project" value="TreeGrafter"/>
</dbReference>
<evidence type="ECO:0000256" key="1">
    <source>
        <dbReference type="ARBA" id="ARBA00000644"/>
    </source>
</evidence>
<organism evidence="6 7">
    <name type="scientific">Peptostreptococcus russellii</name>
    <dbReference type="NCBI Taxonomy" id="215200"/>
    <lineage>
        <taxon>Bacteria</taxon>
        <taxon>Bacillati</taxon>
        <taxon>Bacillota</taxon>
        <taxon>Clostridia</taxon>
        <taxon>Peptostreptococcales</taxon>
        <taxon>Peptostreptococcaceae</taxon>
        <taxon>Peptostreptococcus</taxon>
    </lineage>
</organism>
<dbReference type="HAMAP" id="MF_01241">
    <property type="entry name" value="GlcN6P_deamin"/>
    <property type="match status" value="1"/>
</dbReference>
<dbReference type="GO" id="GO:0005737">
    <property type="term" value="C:cytoplasm"/>
    <property type="evidence" value="ECO:0007669"/>
    <property type="project" value="TreeGrafter"/>
</dbReference>
<proteinExistence type="inferred from homology"/>
<feature type="active site" description="For ring-opening step" evidence="4">
    <location>
        <position position="136"/>
    </location>
</feature>
<comment type="function">
    <text evidence="4">Catalyzes the reversible isomerization-deamination of glucosamine 6-phosphate (GlcN6P) to form fructose 6-phosphate (Fru6P) and ammonium ion.</text>
</comment>
<comment type="caution">
    <text evidence="6">The sequence shown here is derived from an EMBL/GenBank/DDBJ whole genome shotgun (WGS) entry which is preliminary data.</text>
</comment>
<dbReference type="PANTHER" id="PTHR11280">
    <property type="entry name" value="GLUCOSAMINE-6-PHOSPHATE ISOMERASE"/>
    <property type="match status" value="1"/>
</dbReference>
<feature type="active site" description="For ring-opening step" evidence="4">
    <location>
        <position position="143"/>
    </location>
</feature>
<gene>
    <name evidence="4" type="primary">nagB</name>
    <name evidence="6" type="ORF">UF10_02795</name>
</gene>
<dbReference type="Proteomes" id="UP000241434">
    <property type="component" value="Unassembled WGS sequence"/>
</dbReference>
<keyword evidence="2 4" id="KW-0378">Hydrolase</keyword>
<evidence type="ECO:0000313" key="6">
    <source>
        <dbReference type="EMBL" id="PSJ31581.1"/>
    </source>
</evidence>
<dbReference type="CDD" id="cd01399">
    <property type="entry name" value="GlcN6P_deaminase"/>
    <property type="match status" value="1"/>
</dbReference>
<evidence type="ECO:0000256" key="2">
    <source>
        <dbReference type="ARBA" id="ARBA00022801"/>
    </source>
</evidence>
<dbReference type="NCBIfam" id="NF001684">
    <property type="entry name" value="PRK00443.1-4"/>
    <property type="match status" value="1"/>
</dbReference>
<dbReference type="GO" id="GO:0042802">
    <property type="term" value="F:identical protein binding"/>
    <property type="evidence" value="ECO:0007669"/>
    <property type="project" value="TreeGrafter"/>
</dbReference>
<accession>A0A2P7Q0U4</accession>
<keyword evidence="7" id="KW-1185">Reference proteome</keyword>